<proteinExistence type="predicted"/>
<gene>
    <name evidence="1" type="ORF">ABM479_05660</name>
</gene>
<dbReference type="RefSeq" id="WP_349958867.1">
    <property type="nucleotide sequence ID" value="NZ_CP157960.1"/>
</dbReference>
<reference evidence="1" key="1">
    <citation type="submission" date="2024-06" db="EMBL/GenBank/DDBJ databases">
        <authorList>
            <person name="Li T."/>
            <person name="Gao R."/>
        </authorList>
    </citation>
    <scope>NUCLEOTIDE SEQUENCE</scope>
    <source>
        <strain evidence="1">ZPR3</strain>
    </source>
</reference>
<dbReference type="AlphaFoldDB" id="A0AAU7RXB1"/>
<organism evidence="1">
    <name type="scientific">Rhizobium sp. ZPR3</name>
    <dbReference type="NCBI Taxonomy" id="3158967"/>
    <lineage>
        <taxon>Bacteria</taxon>
        <taxon>Pseudomonadati</taxon>
        <taxon>Pseudomonadota</taxon>
        <taxon>Alphaproteobacteria</taxon>
        <taxon>Hyphomicrobiales</taxon>
        <taxon>Rhizobiaceae</taxon>
        <taxon>Rhizobium/Agrobacterium group</taxon>
        <taxon>Rhizobium</taxon>
    </lineage>
</organism>
<protein>
    <submittedName>
        <fullName evidence="1">Uncharacterized protein</fullName>
    </submittedName>
</protein>
<dbReference type="EMBL" id="CP157960">
    <property type="protein sequence ID" value="XBT94803.1"/>
    <property type="molecule type" value="Genomic_DNA"/>
</dbReference>
<evidence type="ECO:0000313" key="1">
    <source>
        <dbReference type="EMBL" id="XBT94803.1"/>
    </source>
</evidence>
<name>A0AAU7RXB1_9HYPH</name>
<accession>A0AAU7RXB1</accession>
<sequence>MREDEIPLFVAAVIESGCDICAVGHDLYLIGDADLSEEALEEAEPKLRDINRRFGERDFLRLQIVAYLRSIGRYLDVGSGVSHWSENPPLH</sequence>